<dbReference type="EMBL" id="AZBU02000001">
    <property type="protein sequence ID" value="TMS32783.1"/>
    <property type="molecule type" value="Genomic_DNA"/>
</dbReference>
<proteinExistence type="predicted"/>
<name>A0A4V6I760_STECR</name>
<dbReference type="Proteomes" id="UP000298663">
    <property type="component" value="Chromosome X"/>
</dbReference>
<sequence>MAMFSVLSRTSHQEKNNHLIQPSSYNYIIYERILQKRALPRLYERRFTMAIESYFLFRLGHSYRSVFPFSNKTSLFILKDAARTVCNAAILQQSCSTRIIFLKCLRYQVI</sequence>
<organism evidence="1 2">
    <name type="scientific">Steinernema carpocapsae</name>
    <name type="common">Entomopathogenic nematode</name>
    <dbReference type="NCBI Taxonomy" id="34508"/>
    <lineage>
        <taxon>Eukaryota</taxon>
        <taxon>Metazoa</taxon>
        <taxon>Ecdysozoa</taxon>
        <taxon>Nematoda</taxon>
        <taxon>Chromadorea</taxon>
        <taxon>Rhabditida</taxon>
        <taxon>Tylenchina</taxon>
        <taxon>Panagrolaimomorpha</taxon>
        <taxon>Strongyloidoidea</taxon>
        <taxon>Steinernematidae</taxon>
        <taxon>Steinernema</taxon>
    </lineage>
</organism>
<reference evidence="1 2" key="2">
    <citation type="journal article" date="2019" name="G3 (Bethesda)">
        <title>Hybrid Assembly of the Genome of the Entomopathogenic Nematode Steinernema carpocapsae Identifies the X-Chromosome.</title>
        <authorList>
            <person name="Serra L."/>
            <person name="Macchietto M."/>
            <person name="Macias-Munoz A."/>
            <person name="McGill C.J."/>
            <person name="Rodriguez I.M."/>
            <person name="Rodriguez B."/>
            <person name="Murad R."/>
            <person name="Mortazavi A."/>
        </authorList>
    </citation>
    <scope>NUCLEOTIDE SEQUENCE [LARGE SCALE GENOMIC DNA]</scope>
    <source>
        <strain evidence="1 2">ALL</strain>
    </source>
</reference>
<dbReference type="EMBL" id="CM016762">
    <property type="protein sequence ID" value="TMS32783.1"/>
    <property type="molecule type" value="Genomic_DNA"/>
</dbReference>
<accession>A0A4V6I760</accession>
<dbReference type="AlphaFoldDB" id="A0A4V6I760"/>
<evidence type="ECO:0000313" key="2">
    <source>
        <dbReference type="Proteomes" id="UP000298663"/>
    </source>
</evidence>
<comment type="caution">
    <text evidence="1">The sequence shown here is derived from an EMBL/GenBank/DDBJ whole genome shotgun (WGS) entry which is preliminary data.</text>
</comment>
<protein>
    <submittedName>
        <fullName evidence="1">Uncharacterized protein</fullName>
    </submittedName>
</protein>
<keyword evidence="2" id="KW-1185">Reference proteome</keyword>
<gene>
    <name evidence="1" type="ORF">L596_000584</name>
</gene>
<evidence type="ECO:0000313" key="1">
    <source>
        <dbReference type="EMBL" id="TMS32783.1"/>
    </source>
</evidence>
<reference evidence="1 2" key="1">
    <citation type="journal article" date="2015" name="Genome Biol.">
        <title>Comparative genomics of Steinernema reveals deeply conserved gene regulatory networks.</title>
        <authorList>
            <person name="Dillman A.R."/>
            <person name="Macchietto M."/>
            <person name="Porter C.F."/>
            <person name="Rogers A."/>
            <person name="Williams B."/>
            <person name="Antoshechkin I."/>
            <person name="Lee M.M."/>
            <person name="Goodwin Z."/>
            <person name="Lu X."/>
            <person name="Lewis E.E."/>
            <person name="Goodrich-Blair H."/>
            <person name="Stock S.P."/>
            <person name="Adams B.J."/>
            <person name="Sternberg P.W."/>
            <person name="Mortazavi A."/>
        </authorList>
    </citation>
    <scope>NUCLEOTIDE SEQUENCE [LARGE SCALE GENOMIC DNA]</scope>
    <source>
        <strain evidence="1 2">ALL</strain>
    </source>
</reference>